<dbReference type="GO" id="GO:0046872">
    <property type="term" value="F:metal ion binding"/>
    <property type="evidence" value="ECO:0007669"/>
    <property type="project" value="UniProtKB-KW"/>
</dbReference>
<dbReference type="GO" id="GO:0050118">
    <property type="term" value="F:N-acetyldiaminopimelate deacetylase activity"/>
    <property type="evidence" value="ECO:0007669"/>
    <property type="project" value="UniProtKB-ARBA"/>
</dbReference>
<dbReference type="NCBIfam" id="TIGR01891">
    <property type="entry name" value="amidohydrolases"/>
    <property type="match status" value="1"/>
</dbReference>
<reference evidence="4 5" key="1">
    <citation type="journal article" date="2015" name="Stand. Genomic Sci.">
        <title>Complete genome of Pseudomonas chlororaphis strain UFB2, a soil bacterium with antibacterial activity against bacterial canker pathogen of tomato.</title>
        <authorList>
            <person name="Deng P."/>
            <person name="Wang X."/>
            <person name="Baird S.M."/>
            <person name="Lu S.E."/>
        </authorList>
    </citation>
    <scope>NUCLEOTIDE SEQUENCE [LARGE SCALE GENOMIC DNA]</scope>
    <source>
        <strain evidence="4 5">UFB2</strain>
    </source>
</reference>
<proteinExistence type="predicted"/>
<dbReference type="Gene3D" id="3.40.630.10">
    <property type="entry name" value="Zn peptidases"/>
    <property type="match status" value="1"/>
</dbReference>
<dbReference type="SUPFAM" id="SSF55031">
    <property type="entry name" value="Bacterial exopeptidase dimerisation domain"/>
    <property type="match status" value="1"/>
</dbReference>
<keyword evidence="2" id="KW-0479">Metal-binding</keyword>
<evidence type="ECO:0000313" key="4">
    <source>
        <dbReference type="EMBL" id="AKK00933.1"/>
    </source>
</evidence>
<dbReference type="PIRSF" id="PIRSF005962">
    <property type="entry name" value="Pept_M20D_amidohydro"/>
    <property type="match status" value="1"/>
</dbReference>
<keyword evidence="2" id="KW-0464">Manganese</keyword>
<comment type="cofactor">
    <cofactor evidence="2">
        <name>Mn(2+)</name>
        <dbReference type="ChEBI" id="CHEBI:29035"/>
    </cofactor>
    <text evidence="2">The Mn(2+) ion enhances activity.</text>
</comment>
<dbReference type="Gene3D" id="3.30.70.360">
    <property type="match status" value="1"/>
</dbReference>
<dbReference type="GO" id="GO:0019877">
    <property type="term" value="P:diaminopimelate biosynthetic process"/>
    <property type="evidence" value="ECO:0007669"/>
    <property type="project" value="UniProtKB-ARBA"/>
</dbReference>
<feature type="binding site" evidence="2">
    <location>
        <position position="137"/>
    </location>
    <ligand>
        <name>Mn(2+)</name>
        <dbReference type="ChEBI" id="CHEBI:29035"/>
        <label>2</label>
    </ligand>
</feature>
<gene>
    <name evidence="4" type="ORF">VM99_23750</name>
</gene>
<evidence type="ECO:0000256" key="1">
    <source>
        <dbReference type="ARBA" id="ARBA00022801"/>
    </source>
</evidence>
<dbReference type="Pfam" id="PF01546">
    <property type="entry name" value="Peptidase_M20"/>
    <property type="match status" value="1"/>
</dbReference>
<reference evidence="5" key="2">
    <citation type="submission" date="2015-03" db="EMBL/GenBank/DDBJ databases">
        <authorList>
            <person name="Deng P."/>
            <person name="Lu S."/>
        </authorList>
    </citation>
    <scope>NUCLEOTIDE SEQUENCE [LARGE SCALE GENOMIC DNA]</scope>
    <source>
        <strain evidence="5">UFB2</strain>
    </source>
</reference>
<protein>
    <recommendedName>
        <fullName evidence="3">Peptidase M20 dimerisation domain-containing protein</fullName>
    </recommendedName>
</protein>
<feature type="binding site" evidence="2">
    <location>
        <position position="104"/>
    </location>
    <ligand>
        <name>Mn(2+)</name>
        <dbReference type="ChEBI" id="CHEBI:29035"/>
        <label>2</label>
    </ligand>
</feature>
<evidence type="ECO:0000256" key="2">
    <source>
        <dbReference type="PIRSR" id="PIRSR005962-1"/>
    </source>
</evidence>
<dbReference type="AlphaFoldDB" id="A0A0G3GN05"/>
<dbReference type="Proteomes" id="UP000035212">
    <property type="component" value="Chromosome"/>
</dbReference>
<feature type="binding site" evidence="2">
    <location>
        <position position="102"/>
    </location>
    <ligand>
        <name>Mn(2+)</name>
        <dbReference type="ChEBI" id="CHEBI:29035"/>
        <label>2</label>
    </ligand>
</feature>
<sequence length="406" mass="43370">MMLTESQRQDLESRLIALRRSLHRIPETAYQEVRTSDLICERLETLGIPFLRGMAGTGVVGFITKGQGGPCIALRADMDALPITEHNRFEHVSQHAGCMHACGHDGHMAMLLGGAELISRHMDFNGTVCLVFQPAEEGHAGARAMLDDGLLERFSIQAMAGLHNWPSLPANCFATRPGAMMASSNKFEICLEGRGGHAAQPHTATNPIIAAAQLCLGLQTLVAGEVKASDSAVLTVTQLQAGNGFNVIPDQVSIRGTVRAFDSHTVDRLAGAIERLSEGIGAAFGCQSRVDFRRSYPALVNNPFMVGLAVDAARQVFAPGQVSALAEPTMAAEDFAFFSERIPSVFAFIGSASHADEPPLHSAHYDFNDAILYSGAAWFAAFARTCFAALSATNDLGGQCNVSAER</sequence>
<dbReference type="PATRIC" id="fig|587753.11.peg.4870"/>
<organism evidence="4 5">
    <name type="scientific">Pseudomonas chlororaphis</name>
    <dbReference type="NCBI Taxonomy" id="587753"/>
    <lineage>
        <taxon>Bacteria</taxon>
        <taxon>Pseudomonadati</taxon>
        <taxon>Pseudomonadota</taxon>
        <taxon>Gammaproteobacteria</taxon>
        <taxon>Pseudomonadales</taxon>
        <taxon>Pseudomonadaceae</taxon>
        <taxon>Pseudomonas</taxon>
    </lineage>
</organism>
<feature type="binding site" evidence="2">
    <location>
        <position position="361"/>
    </location>
    <ligand>
        <name>Mn(2+)</name>
        <dbReference type="ChEBI" id="CHEBI:29035"/>
        <label>2</label>
    </ligand>
</feature>
<dbReference type="Pfam" id="PF07687">
    <property type="entry name" value="M20_dimer"/>
    <property type="match status" value="1"/>
</dbReference>
<keyword evidence="1" id="KW-0378">Hydrolase</keyword>
<accession>A0A0G3GN05</accession>
<evidence type="ECO:0000259" key="3">
    <source>
        <dbReference type="Pfam" id="PF07687"/>
    </source>
</evidence>
<dbReference type="PANTHER" id="PTHR11014">
    <property type="entry name" value="PEPTIDASE M20 FAMILY MEMBER"/>
    <property type="match status" value="1"/>
</dbReference>
<feature type="domain" description="Peptidase M20 dimerisation" evidence="3">
    <location>
        <begin position="186"/>
        <end position="277"/>
    </location>
</feature>
<dbReference type="EMBL" id="CP011020">
    <property type="protein sequence ID" value="AKK00933.1"/>
    <property type="molecule type" value="Genomic_DNA"/>
</dbReference>
<name>A0A0G3GN05_9PSED</name>
<dbReference type="FunFam" id="3.30.70.360:FF:000001">
    <property type="entry name" value="N-acetyldiaminopimelate deacetylase"/>
    <property type="match status" value="1"/>
</dbReference>
<dbReference type="SUPFAM" id="SSF53187">
    <property type="entry name" value="Zn-dependent exopeptidases"/>
    <property type="match status" value="1"/>
</dbReference>
<dbReference type="PANTHER" id="PTHR11014:SF63">
    <property type="entry name" value="METALLOPEPTIDASE, PUTATIVE (AFU_ORTHOLOGUE AFUA_6G09600)-RELATED"/>
    <property type="match status" value="1"/>
</dbReference>
<dbReference type="InterPro" id="IPR017439">
    <property type="entry name" value="Amidohydrolase"/>
</dbReference>
<dbReference type="InterPro" id="IPR036264">
    <property type="entry name" value="Bact_exopeptidase_dim_dom"/>
</dbReference>
<evidence type="ECO:0000313" key="5">
    <source>
        <dbReference type="Proteomes" id="UP000035212"/>
    </source>
</evidence>
<dbReference type="InterPro" id="IPR002933">
    <property type="entry name" value="Peptidase_M20"/>
</dbReference>
<feature type="binding site" evidence="2">
    <location>
        <position position="163"/>
    </location>
    <ligand>
        <name>Mn(2+)</name>
        <dbReference type="ChEBI" id="CHEBI:29035"/>
        <label>2</label>
    </ligand>
</feature>
<dbReference type="InterPro" id="IPR011650">
    <property type="entry name" value="Peptidase_M20_dimer"/>
</dbReference>